<protein>
    <recommendedName>
        <fullName evidence="3">Type II toxin-antitoxin system RelE/ParE family toxin</fullName>
    </recommendedName>
</protein>
<evidence type="ECO:0000313" key="1">
    <source>
        <dbReference type="EMBL" id="KIS15054.1"/>
    </source>
</evidence>
<gene>
    <name evidence="1" type="ORF">AT55_02059</name>
</gene>
<name>A0AAW3GJE0_STRSZ</name>
<dbReference type="AlphaFoldDB" id="A0AAW3GJE0"/>
<evidence type="ECO:0008006" key="3">
    <source>
        <dbReference type="Google" id="ProtNLM"/>
    </source>
</evidence>
<organism evidence="1 2">
    <name type="scientific">Streptococcus equi subsp. zooepidemicus Sz4is</name>
    <dbReference type="NCBI Taxonomy" id="1381082"/>
    <lineage>
        <taxon>Bacteria</taxon>
        <taxon>Bacillati</taxon>
        <taxon>Bacillota</taxon>
        <taxon>Bacilli</taxon>
        <taxon>Lactobacillales</taxon>
        <taxon>Streptococcaceae</taxon>
        <taxon>Streptococcus</taxon>
    </lineage>
</organism>
<proteinExistence type="predicted"/>
<evidence type="ECO:0000313" key="2">
    <source>
        <dbReference type="Proteomes" id="UP000032278"/>
    </source>
</evidence>
<accession>A0AAW3GJE0</accession>
<reference evidence="1 2" key="1">
    <citation type="submission" date="2013-11" db="EMBL/GenBank/DDBJ databases">
        <authorList>
            <person name="da Piedade I."/>
            <person name="Tang M.H.E."/>
            <person name="Bojesen A.M."/>
        </authorList>
    </citation>
    <scope>NUCLEOTIDE SEQUENCE [LARGE SCALE GENOMIC DNA]</scope>
    <source>
        <strain evidence="1 2">Sz4is</strain>
    </source>
</reference>
<comment type="caution">
    <text evidence="1">The sequence shown here is derived from an EMBL/GenBank/DDBJ whole genome shotgun (WGS) entry which is preliminary data.</text>
</comment>
<dbReference type="EMBL" id="JAUE01000095">
    <property type="protein sequence ID" value="KIS15054.1"/>
    <property type="molecule type" value="Genomic_DNA"/>
</dbReference>
<sequence length="50" mass="6124">MKYKIIFSKNAKEDLTCIMRYISEELLLQVVQKNYQKEYLHLLKLLMKCQ</sequence>
<dbReference type="Proteomes" id="UP000032278">
    <property type="component" value="Unassembled WGS sequence"/>
</dbReference>